<evidence type="ECO:0000313" key="2">
    <source>
        <dbReference type="Proteomes" id="UP000235116"/>
    </source>
</evidence>
<name>A0A2K9LLV2_9GAMM</name>
<dbReference type="Proteomes" id="UP000235116">
    <property type="component" value="Chromosome"/>
</dbReference>
<dbReference type="RefSeq" id="WP_101894704.1">
    <property type="nucleotide sequence ID" value="NZ_CP022684.1"/>
</dbReference>
<proteinExistence type="predicted"/>
<dbReference type="Gene3D" id="3.10.50.30">
    <property type="entry name" value="Transcription elongation factor, GreA/GreB, C-terminal domain"/>
    <property type="match status" value="1"/>
</dbReference>
<dbReference type="EMBL" id="CP022684">
    <property type="protein sequence ID" value="AUM13326.1"/>
    <property type="molecule type" value="Genomic_DNA"/>
</dbReference>
<dbReference type="PIRSF" id="PIRSF006092">
    <property type="entry name" value="GreA_GreB"/>
    <property type="match status" value="1"/>
</dbReference>
<sequence>MPIEYNKEALLTAIIKALEALVDNARNAMQVAYETATHEENIAENKYDTLGLEAAYLTQGQAQRLAECEADLAAFKSIKPGSFKKADAIGVGALVELIDDDNHTHLFFLGPAAGGLKVECNGNIIMVVTTKAPLGKALHNSHLGDGLTVALGNKQKHYEVVAIN</sequence>
<dbReference type="GO" id="GO:0032784">
    <property type="term" value="P:regulation of DNA-templated transcription elongation"/>
    <property type="evidence" value="ECO:0007669"/>
    <property type="project" value="InterPro"/>
</dbReference>
<dbReference type="InterPro" id="IPR036953">
    <property type="entry name" value="GreA/GreB_C_sf"/>
</dbReference>
<dbReference type="SUPFAM" id="SSF54534">
    <property type="entry name" value="FKBP-like"/>
    <property type="match status" value="1"/>
</dbReference>
<dbReference type="GO" id="GO:0003677">
    <property type="term" value="F:DNA binding"/>
    <property type="evidence" value="ECO:0007669"/>
    <property type="project" value="InterPro"/>
</dbReference>
<dbReference type="KEGG" id="kak:Kalk_13225"/>
<dbReference type="AlphaFoldDB" id="A0A2K9LLV2"/>
<dbReference type="GO" id="GO:0070063">
    <property type="term" value="F:RNA polymerase binding"/>
    <property type="evidence" value="ECO:0007669"/>
    <property type="project" value="InterPro"/>
</dbReference>
<reference evidence="2" key="1">
    <citation type="submission" date="2017-08" db="EMBL/GenBank/DDBJ databases">
        <title>Direct submision.</title>
        <authorList>
            <person name="Kim S.-J."/>
            <person name="Rhee S.-K."/>
        </authorList>
    </citation>
    <scope>NUCLEOTIDE SEQUENCE [LARGE SCALE GENOMIC DNA]</scope>
    <source>
        <strain evidence="2">GI5</strain>
    </source>
</reference>
<organism evidence="1 2">
    <name type="scientific">Ketobacter alkanivorans</name>
    <dbReference type="NCBI Taxonomy" id="1917421"/>
    <lineage>
        <taxon>Bacteria</taxon>
        <taxon>Pseudomonadati</taxon>
        <taxon>Pseudomonadota</taxon>
        <taxon>Gammaproteobacteria</taxon>
        <taxon>Pseudomonadales</taxon>
        <taxon>Ketobacteraceae</taxon>
        <taxon>Ketobacter</taxon>
    </lineage>
</organism>
<keyword evidence="2" id="KW-1185">Reference proteome</keyword>
<gene>
    <name evidence="1" type="ORF">Kalk_13225</name>
</gene>
<protein>
    <submittedName>
        <fullName evidence="1">Uncharacterized protein</fullName>
    </submittedName>
</protein>
<dbReference type="InterPro" id="IPR023459">
    <property type="entry name" value="Tscrpt_elong_fac_GreA/B_fam"/>
</dbReference>
<dbReference type="OrthoDB" id="5293337at2"/>
<accession>A0A2K9LLV2</accession>
<evidence type="ECO:0000313" key="1">
    <source>
        <dbReference type="EMBL" id="AUM13326.1"/>
    </source>
</evidence>